<sequence length="536" mass="61731">MRFLCLTLIALAQICFSQEIESSTPSLKKIDSLKAVLRQAKNSKNDRLAYYLAEDYRFINADSATHYALLAEKWAGKNPKKRSKIYQLLASIKRISADYTSSENYFKRAIEQAKIAKDVPQEIAVLNDYGIMLENRSQYTEALDLYLKALRLSEKQNDLIGAANAQLNIGFVYLSQDEIDEAYNWFKKSLANSIKAKYKKGEAWNYSNIAIVLDRKGQYEESRKYYWKGAAFIDKEKNKREYSRIYFNVANTYKSERRHKEATFYFLKSLELKRLFNDPFDLASTLAKLSVSCRQTGDYTKAIAYAEESLVMARKAESADLEISSLMALSEAYEAVGDYKKALSYEKQVPDLMDNLYNEEKLEKRTEMIEKYELEKKAQENKLLKQKADLAAATLHKKNLTIVTFSLVIALVLVVLLSVYLQSRKKGKLNALLVQQKTEIETKNSLLEEAVFEKNNLMNIVAHDLRAPLDKVKGLSDLLRDADTDLETQQQCLDLITVVTDQGRRLIDDLLCLVRPNRPISLWKKLKFLLGHFWKI</sequence>
<evidence type="ECO:0000256" key="6">
    <source>
        <dbReference type="SAM" id="Coils"/>
    </source>
</evidence>
<keyword evidence="10" id="KW-1185">Reference proteome</keyword>
<dbReference type="SMART" id="SM00388">
    <property type="entry name" value="HisKA"/>
    <property type="match status" value="1"/>
</dbReference>
<keyword evidence="7" id="KW-0472">Membrane</keyword>
<evidence type="ECO:0000313" key="9">
    <source>
        <dbReference type="EMBL" id="OYQ43606.1"/>
    </source>
</evidence>
<dbReference type="SMART" id="SM00028">
    <property type="entry name" value="TPR"/>
    <property type="match status" value="6"/>
</dbReference>
<dbReference type="Pfam" id="PF13424">
    <property type="entry name" value="TPR_12"/>
    <property type="match status" value="3"/>
</dbReference>
<dbReference type="SUPFAM" id="SSF47384">
    <property type="entry name" value="Homodimeric domain of signal transducing histidine kinase"/>
    <property type="match status" value="1"/>
</dbReference>
<evidence type="ECO:0000256" key="4">
    <source>
        <dbReference type="ARBA" id="ARBA00022803"/>
    </source>
</evidence>
<dbReference type="Gene3D" id="1.25.40.10">
    <property type="entry name" value="Tetratricopeptide repeat domain"/>
    <property type="match status" value="1"/>
</dbReference>
<dbReference type="EC" id="2.7.13.3" evidence="2"/>
<comment type="catalytic activity">
    <reaction evidence="1">
        <text>ATP + protein L-histidine = ADP + protein N-phospho-L-histidine.</text>
        <dbReference type="EC" id="2.7.13.3"/>
    </reaction>
</comment>
<dbReference type="GO" id="GO:0000155">
    <property type="term" value="F:phosphorelay sensor kinase activity"/>
    <property type="evidence" value="ECO:0007669"/>
    <property type="project" value="InterPro"/>
</dbReference>
<dbReference type="Pfam" id="PF00512">
    <property type="entry name" value="HisKA"/>
    <property type="match status" value="1"/>
</dbReference>
<name>A0A255ZQ67_9FLAO</name>
<evidence type="ECO:0000256" key="1">
    <source>
        <dbReference type="ARBA" id="ARBA00000085"/>
    </source>
</evidence>
<dbReference type="PANTHER" id="PTHR45641:SF19">
    <property type="entry name" value="NEPHROCYSTIN-3"/>
    <property type="match status" value="1"/>
</dbReference>
<proteinExistence type="predicted"/>
<organism evidence="9 10">
    <name type="scientific">Flavobacterium aurantiibacter</name>
    <dbReference type="NCBI Taxonomy" id="2023067"/>
    <lineage>
        <taxon>Bacteria</taxon>
        <taxon>Pseudomonadati</taxon>
        <taxon>Bacteroidota</taxon>
        <taxon>Flavobacteriia</taxon>
        <taxon>Flavobacteriales</taxon>
        <taxon>Flavobacteriaceae</taxon>
        <taxon>Flavobacterium</taxon>
    </lineage>
</organism>
<dbReference type="InterPro" id="IPR003661">
    <property type="entry name" value="HisK_dim/P_dom"/>
</dbReference>
<dbReference type="PROSITE" id="PS50005">
    <property type="entry name" value="TPR"/>
    <property type="match status" value="2"/>
</dbReference>
<dbReference type="InterPro" id="IPR019734">
    <property type="entry name" value="TPR_rpt"/>
</dbReference>
<protein>
    <recommendedName>
        <fullName evidence="2">histidine kinase</fullName>
        <ecNumber evidence="2">2.7.13.3</ecNumber>
    </recommendedName>
</protein>
<dbReference type="Pfam" id="PF13181">
    <property type="entry name" value="TPR_8"/>
    <property type="match status" value="1"/>
</dbReference>
<evidence type="ECO:0000256" key="3">
    <source>
        <dbReference type="ARBA" id="ARBA00022737"/>
    </source>
</evidence>
<gene>
    <name evidence="9" type="ORF">CHX27_09690</name>
</gene>
<dbReference type="PANTHER" id="PTHR45641">
    <property type="entry name" value="TETRATRICOPEPTIDE REPEAT PROTEIN (AFU_ORTHOLOGUE AFUA_6G03870)"/>
    <property type="match status" value="1"/>
</dbReference>
<dbReference type="InterPro" id="IPR036097">
    <property type="entry name" value="HisK_dim/P_sf"/>
</dbReference>
<keyword evidence="7" id="KW-0812">Transmembrane</keyword>
<feature type="transmembrane region" description="Helical" evidence="7">
    <location>
        <begin position="400"/>
        <end position="421"/>
    </location>
</feature>
<dbReference type="OrthoDB" id="9810447at2"/>
<evidence type="ECO:0000256" key="5">
    <source>
        <dbReference type="PROSITE-ProRule" id="PRU00339"/>
    </source>
</evidence>
<evidence type="ECO:0000256" key="2">
    <source>
        <dbReference type="ARBA" id="ARBA00012438"/>
    </source>
</evidence>
<evidence type="ECO:0000256" key="7">
    <source>
        <dbReference type="SAM" id="Phobius"/>
    </source>
</evidence>
<dbReference type="CDD" id="cd00082">
    <property type="entry name" value="HisKA"/>
    <property type="match status" value="1"/>
</dbReference>
<keyword evidence="7" id="KW-1133">Transmembrane helix</keyword>
<accession>A0A255ZQ67</accession>
<feature type="repeat" description="TPR" evidence="5">
    <location>
        <begin position="123"/>
        <end position="156"/>
    </location>
</feature>
<dbReference type="Proteomes" id="UP000216035">
    <property type="component" value="Unassembled WGS sequence"/>
</dbReference>
<dbReference type="EMBL" id="NOXX01000201">
    <property type="protein sequence ID" value="OYQ43606.1"/>
    <property type="molecule type" value="Genomic_DNA"/>
</dbReference>
<feature type="repeat" description="TPR" evidence="5">
    <location>
        <begin position="163"/>
        <end position="196"/>
    </location>
</feature>
<feature type="coiled-coil region" evidence="6">
    <location>
        <begin position="362"/>
        <end position="389"/>
    </location>
</feature>
<comment type="caution">
    <text evidence="9">The sequence shown here is derived from an EMBL/GenBank/DDBJ whole genome shotgun (WGS) entry which is preliminary data.</text>
</comment>
<evidence type="ECO:0000259" key="8">
    <source>
        <dbReference type="SMART" id="SM00388"/>
    </source>
</evidence>
<dbReference type="Gene3D" id="1.10.287.130">
    <property type="match status" value="1"/>
</dbReference>
<keyword evidence="6" id="KW-0175">Coiled coil</keyword>
<reference evidence="9 10" key="1">
    <citation type="submission" date="2017-07" db="EMBL/GenBank/DDBJ databases">
        <title>Flavobacterium cyanobacteriorum sp. nov., isolated from cyanobacterial aggregates in a eutrophic lake.</title>
        <authorList>
            <person name="Cai H."/>
        </authorList>
    </citation>
    <scope>NUCLEOTIDE SEQUENCE [LARGE SCALE GENOMIC DNA]</scope>
    <source>
        <strain evidence="9 10">TH167</strain>
    </source>
</reference>
<dbReference type="AlphaFoldDB" id="A0A255ZQ67"/>
<keyword evidence="4 5" id="KW-0802">TPR repeat</keyword>
<keyword evidence="3" id="KW-0677">Repeat</keyword>
<evidence type="ECO:0000313" key="10">
    <source>
        <dbReference type="Proteomes" id="UP000216035"/>
    </source>
</evidence>
<dbReference type="RefSeq" id="WP_094486573.1">
    <property type="nucleotide sequence ID" value="NZ_NOXX01000201.1"/>
</dbReference>
<feature type="domain" description="Signal transduction histidine kinase dimerisation/phosphoacceptor" evidence="8">
    <location>
        <begin position="453"/>
        <end position="519"/>
    </location>
</feature>
<dbReference type="SUPFAM" id="SSF81901">
    <property type="entry name" value="HCP-like"/>
    <property type="match status" value="1"/>
</dbReference>
<dbReference type="InterPro" id="IPR011990">
    <property type="entry name" value="TPR-like_helical_dom_sf"/>
</dbReference>